<evidence type="ECO:0000256" key="3">
    <source>
        <dbReference type="ARBA" id="ARBA00025646"/>
    </source>
</evidence>
<dbReference type="InterPro" id="IPR037393">
    <property type="entry name" value="Bud22/SRFB1"/>
</dbReference>
<dbReference type="Proteomes" id="UP000762676">
    <property type="component" value="Unassembled WGS sequence"/>
</dbReference>
<feature type="compositionally biased region" description="Basic and acidic residues" evidence="6">
    <location>
        <begin position="523"/>
        <end position="535"/>
    </location>
</feature>
<feature type="domain" description="Bud22" evidence="7">
    <location>
        <begin position="529"/>
        <end position="630"/>
    </location>
</feature>
<dbReference type="GO" id="GO:0005634">
    <property type="term" value="C:nucleus"/>
    <property type="evidence" value="ECO:0007669"/>
    <property type="project" value="TreeGrafter"/>
</dbReference>
<dbReference type="PANTHER" id="PTHR23325:SF1">
    <property type="entry name" value="SERUM RESPONSE FACTOR-BINDING PROTEIN 1"/>
    <property type="match status" value="1"/>
</dbReference>
<comment type="function">
    <text evidence="3">May be involved in regulating transcriptional activation of cardiac genes during the aging process. May play a role in biosynthesis and/or processing of SLC2A4 in adipose cells.</text>
</comment>
<dbReference type="EMBL" id="BMAT01000948">
    <property type="protein sequence ID" value="GFR76965.1"/>
    <property type="molecule type" value="Genomic_DNA"/>
</dbReference>
<feature type="region of interest" description="Disordered" evidence="6">
    <location>
        <begin position="509"/>
        <end position="633"/>
    </location>
</feature>
<evidence type="ECO:0000256" key="1">
    <source>
        <dbReference type="ARBA" id="ARBA00013459"/>
    </source>
</evidence>
<dbReference type="GO" id="GO:0030490">
    <property type="term" value="P:maturation of SSU-rRNA"/>
    <property type="evidence" value="ECO:0007669"/>
    <property type="project" value="TreeGrafter"/>
</dbReference>
<evidence type="ECO:0000313" key="9">
    <source>
        <dbReference type="Proteomes" id="UP000762676"/>
    </source>
</evidence>
<evidence type="ECO:0000256" key="6">
    <source>
        <dbReference type="SAM" id="MobiDB-lite"/>
    </source>
</evidence>
<evidence type="ECO:0000256" key="4">
    <source>
        <dbReference type="ARBA" id="ARBA00033254"/>
    </source>
</evidence>
<evidence type="ECO:0000256" key="5">
    <source>
        <dbReference type="SAM" id="Coils"/>
    </source>
</evidence>
<reference evidence="8 9" key="1">
    <citation type="journal article" date="2021" name="Elife">
        <title>Chloroplast acquisition without the gene transfer in kleptoplastic sea slugs, Plakobranchus ocellatus.</title>
        <authorList>
            <person name="Maeda T."/>
            <person name="Takahashi S."/>
            <person name="Yoshida T."/>
            <person name="Shimamura S."/>
            <person name="Takaki Y."/>
            <person name="Nagai Y."/>
            <person name="Toyoda A."/>
            <person name="Suzuki Y."/>
            <person name="Arimoto A."/>
            <person name="Ishii H."/>
            <person name="Satoh N."/>
            <person name="Nishiyama T."/>
            <person name="Hasebe M."/>
            <person name="Maruyama T."/>
            <person name="Minagawa J."/>
            <person name="Obokata J."/>
            <person name="Shigenobu S."/>
        </authorList>
    </citation>
    <scope>NUCLEOTIDE SEQUENCE [LARGE SCALE GENOMIC DNA]</scope>
</reference>
<keyword evidence="2 5" id="KW-0175">Coiled coil</keyword>
<dbReference type="AlphaFoldDB" id="A0AAV4FW46"/>
<feature type="compositionally biased region" description="Polar residues" evidence="6">
    <location>
        <begin position="586"/>
        <end position="598"/>
    </location>
</feature>
<dbReference type="GO" id="GO:0030686">
    <property type="term" value="C:90S preribosome"/>
    <property type="evidence" value="ECO:0007669"/>
    <property type="project" value="TreeGrafter"/>
</dbReference>
<feature type="compositionally biased region" description="Acidic residues" evidence="6">
    <location>
        <begin position="230"/>
        <end position="245"/>
    </location>
</feature>
<feature type="compositionally biased region" description="Basic and acidic residues" evidence="6">
    <location>
        <begin position="202"/>
        <end position="213"/>
    </location>
</feature>
<feature type="compositionally biased region" description="Basic and acidic residues" evidence="6">
    <location>
        <begin position="571"/>
        <end position="585"/>
    </location>
</feature>
<keyword evidence="9" id="KW-1185">Reference proteome</keyword>
<dbReference type="Pfam" id="PF09073">
    <property type="entry name" value="BUD22"/>
    <property type="match status" value="1"/>
</dbReference>
<name>A0AAV4FW46_9GAST</name>
<dbReference type="InterPro" id="IPR015158">
    <property type="entry name" value="Bud22_dom"/>
</dbReference>
<dbReference type="PANTHER" id="PTHR23325">
    <property type="entry name" value="SERUM RESPONSE FACTOR-BINDING"/>
    <property type="match status" value="1"/>
</dbReference>
<organism evidence="8 9">
    <name type="scientific">Elysia marginata</name>
    <dbReference type="NCBI Taxonomy" id="1093978"/>
    <lineage>
        <taxon>Eukaryota</taxon>
        <taxon>Metazoa</taxon>
        <taxon>Spiralia</taxon>
        <taxon>Lophotrochozoa</taxon>
        <taxon>Mollusca</taxon>
        <taxon>Gastropoda</taxon>
        <taxon>Heterobranchia</taxon>
        <taxon>Euthyneura</taxon>
        <taxon>Panpulmonata</taxon>
        <taxon>Sacoglossa</taxon>
        <taxon>Placobranchoidea</taxon>
        <taxon>Plakobranchidae</taxon>
        <taxon>Elysia</taxon>
    </lineage>
</organism>
<gene>
    <name evidence="8" type="ORF">ElyMa_000496500</name>
</gene>
<accession>A0AAV4FW46</accession>
<evidence type="ECO:0000313" key="8">
    <source>
        <dbReference type="EMBL" id="GFR76965.1"/>
    </source>
</evidence>
<evidence type="ECO:0000256" key="2">
    <source>
        <dbReference type="ARBA" id="ARBA00023054"/>
    </source>
</evidence>
<feature type="coiled-coil region" evidence="5">
    <location>
        <begin position="40"/>
        <end position="73"/>
    </location>
</feature>
<feature type="compositionally biased region" description="Basic residues" evidence="6">
    <location>
        <begin position="424"/>
        <end position="435"/>
    </location>
</feature>
<feature type="region of interest" description="Disordered" evidence="6">
    <location>
        <begin position="190"/>
        <end position="377"/>
    </location>
</feature>
<protein>
    <recommendedName>
        <fullName evidence="1">Serum response factor-binding protein 1</fullName>
    </recommendedName>
    <alternativeName>
        <fullName evidence="4">SRF-dependent transcription regulation-associated protein</fullName>
    </alternativeName>
</protein>
<proteinExistence type="predicted"/>
<sequence length="633" mass="71336">MSSDTRSIDFANSASIDMMALNNKVVNMRQVVKRTKVHVINKLCKNIAALKKKKGTEEQKAQNLRKAERLIEEIDSIKRLREDKVSKYSLANTMTFTDVCKSSLLAGPRAMARLADHPIMQKVVGDFRTQHPDWRDLAAYLLIKQTGRRFKTKKQKQGKKLSRTVENIHASETMTKAYIQERFGQDGLKKAEQRFERKRKRAPFDKNLQPEKQDENDDTEQDSKRKREETEVDYEDQDTKEDEDVLADREKSVSDSNDVKIARDGSADKDKKIKTDESIGSKAKQTHISSSESEPEIEKSVVAETKNSISPSPQKLEKQMPKNSVCSKRLKNEPDENTKTVLSDLDSFSGDESPANLQEVQEAQEAPDLNISPKKKNECVVKELDINKIGTDAFDKNSSEEEESHTSSDSESDIDGSSQNMSNRQKKKAKLRNKKVPVILTNKPQKAISDPFFVGTDEEEEDDDAPNDFDEALAFEPVDDEVGSGAVGERSMFYNPHGEDVYRKGVRIPARGWSNPRGGGRWQRQDTGRGWDRGGRSSGQQRGRGMSLGGTKTRGDSRGGYPHSNQSFGRPRHDNIERMKPESESSSRTNNSVRTPGSSEKLHPSWEASKKRKAEQSGIQAFKGSKITFDDDD</sequence>
<feature type="region of interest" description="Disordered" evidence="6">
    <location>
        <begin position="390"/>
        <end position="470"/>
    </location>
</feature>
<evidence type="ECO:0000259" key="7">
    <source>
        <dbReference type="Pfam" id="PF09073"/>
    </source>
</evidence>
<feature type="compositionally biased region" description="Basic and acidic residues" evidence="6">
    <location>
        <begin position="393"/>
        <end position="408"/>
    </location>
</feature>
<feature type="compositionally biased region" description="Basic and acidic residues" evidence="6">
    <location>
        <begin position="246"/>
        <end position="279"/>
    </location>
</feature>
<feature type="compositionally biased region" description="Acidic residues" evidence="6">
    <location>
        <begin position="456"/>
        <end position="470"/>
    </location>
</feature>
<feature type="region of interest" description="Disordered" evidence="6">
    <location>
        <begin position="478"/>
        <end position="497"/>
    </location>
</feature>
<comment type="caution">
    <text evidence="8">The sequence shown here is derived from an EMBL/GenBank/DDBJ whole genome shotgun (WGS) entry which is preliminary data.</text>
</comment>